<dbReference type="GO" id="GO:0055085">
    <property type="term" value="P:transmembrane transport"/>
    <property type="evidence" value="ECO:0007669"/>
    <property type="project" value="InterPro"/>
</dbReference>
<dbReference type="PANTHER" id="PTHR36838">
    <property type="entry name" value="AUXIN EFFLUX CARRIER FAMILY PROTEIN"/>
    <property type="match status" value="1"/>
</dbReference>
<evidence type="ECO:0000256" key="6">
    <source>
        <dbReference type="ARBA" id="ARBA00023136"/>
    </source>
</evidence>
<feature type="transmembrane region" description="Helical" evidence="7">
    <location>
        <begin position="230"/>
        <end position="251"/>
    </location>
</feature>
<feature type="transmembrane region" description="Helical" evidence="7">
    <location>
        <begin position="257"/>
        <end position="276"/>
    </location>
</feature>
<keyword evidence="6 7" id="KW-0472">Membrane</keyword>
<keyword evidence="5 7" id="KW-1133">Transmembrane helix</keyword>
<feature type="transmembrane region" description="Helical" evidence="7">
    <location>
        <begin position="199"/>
        <end position="218"/>
    </location>
</feature>
<feature type="transmembrane region" description="Helical" evidence="7">
    <location>
        <begin position="66"/>
        <end position="88"/>
    </location>
</feature>
<organism evidence="8">
    <name type="scientific">uncultured Alphaproteobacteria bacterium</name>
    <dbReference type="NCBI Taxonomy" id="91750"/>
    <lineage>
        <taxon>Bacteria</taxon>
        <taxon>Pseudomonadati</taxon>
        <taxon>Pseudomonadota</taxon>
        <taxon>Alphaproteobacteria</taxon>
        <taxon>environmental samples</taxon>
    </lineage>
</organism>
<evidence type="ECO:0000256" key="1">
    <source>
        <dbReference type="ARBA" id="ARBA00004141"/>
    </source>
</evidence>
<evidence type="ECO:0000256" key="5">
    <source>
        <dbReference type="ARBA" id="ARBA00022989"/>
    </source>
</evidence>
<keyword evidence="3" id="KW-1003">Cell membrane</keyword>
<comment type="subcellular location">
    <subcellularLocation>
        <location evidence="1">Membrane</location>
        <topology evidence="1">Multi-pass membrane protein</topology>
    </subcellularLocation>
</comment>
<sequence length="310" mass="31665">MGAVLDVILPFFALIGCGFFAARRRLLPEGAIAGLNVYVWYFALPCMAFRALALRPLSESFDGRFVAAWLAGGWALYVGVAALGRVLFRAPAGEALLLGQGAQLGNVGYMGIPLMFSLHGETGAALAVLAMLCDTLLIQVPTLALLEMTKSRGGDPLKVAANVLKGFVRIPVVSGVALAVVVVAAGIRPPAAVTFFSDMLGRTAGPVALFAIGASLAGRRIADGLPEVGLMVVCKLALAPLVVAAAMGLFLGGGERFVVGVLLAALPVGGNYYLVAQNSGFSGARASSAILISTVVAVASFSSVAAWMAG</sequence>
<accession>A0A212JM28</accession>
<evidence type="ECO:0000256" key="2">
    <source>
        <dbReference type="ARBA" id="ARBA00022448"/>
    </source>
</evidence>
<feature type="transmembrane region" description="Helical" evidence="7">
    <location>
        <begin position="288"/>
        <end position="309"/>
    </location>
</feature>
<gene>
    <name evidence="8" type="ORF">KL86APRO_11304</name>
</gene>
<feature type="transmembrane region" description="Helical" evidence="7">
    <location>
        <begin position="124"/>
        <end position="146"/>
    </location>
</feature>
<reference evidence="8" key="1">
    <citation type="submission" date="2016-04" db="EMBL/GenBank/DDBJ databases">
        <authorList>
            <person name="Evans L.H."/>
            <person name="Alamgir A."/>
            <person name="Owens N."/>
            <person name="Weber N.D."/>
            <person name="Virtaneva K."/>
            <person name="Barbian K."/>
            <person name="Babar A."/>
            <person name="Rosenke K."/>
        </authorList>
    </citation>
    <scope>NUCLEOTIDE SEQUENCE</scope>
    <source>
        <strain evidence="8">86</strain>
    </source>
</reference>
<protein>
    <submittedName>
        <fullName evidence="8">Putative Malonate transporter</fullName>
    </submittedName>
</protein>
<feature type="transmembrane region" description="Helical" evidence="7">
    <location>
        <begin position="35"/>
        <end position="54"/>
    </location>
</feature>
<feature type="transmembrane region" description="Helical" evidence="7">
    <location>
        <begin position="6"/>
        <end position="23"/>
    </location>
</feature>
<dbReference type="InterPro" id="IPR004776">
    <property type="entry name" value="Mem_transp_PIN-like"/>
</dbReference>
<keyword evidence="4 7" id="KW-0812">Transmembrane</keyword>
<dbReference type="Pfam" id="PF03547">
    <property type="entry name" value="Mem_trans"/>
    <property type="match status" value="1"/>
</dbReference>
<proteinExistence type="predicted"/>
<dbReference type="AlphaFoldDB" id="A0A212JM28"/>
<dbReference type="GO" id="GO:0016020">
    <property type="term" value="C:membrane"/>
    <property type="evidence" value="ECO:0007669"/>
    <property type="project" value="UniProtKB-SubCell"/>
</dbReference>
<name>A0A212JM28_9PROT</name>
<evidence type="ECO:0000256" key="4">
    <source>
        <dbReference type="ARBA" id="ARBA00022692"/>
    </source>
</evidence>
<evidence type="ECO:0000256" key="3">
    <source>
        <dbReference type="ARBA" id="ARBA00022475"/>
    </source>
</evidence>
<dbReference type="PANTHER" id="PTHR36838:SF3">
    <property type="entry name" value="TRANSPORTER AUXIN EFFLUX CARRIER EC FAMILY"/>
    <property type="match status" value="1"/>
</dbReference>
<keyword evidence="2" id="KW-0813">Transport</keyword>
<feature type="transmembrane region" description="Helical" evidence="7">
    <location>
        <begin position="167"/>
        <end position="187"/>
    </location>
</feature>
<evidence type="ECO:0000313" key="8">
    <source>
        <dbReference type="EMBL" id="SBW00499.1"/>
    </source>
</evidence>
<evidence type="ECO:0000256" key="7">
    <source>
        <dbReference type="SAM" id="Phobius"/>
    </source>
</evidence>
<dbReference type="EMBL" id="FLUO01000001">
    <property type="protein sequence ID" value="SBW00499.1"/>
    <property type="molecule type" value="Genomic_DNA"/>
</dbReference>